<sequence>MFNAGFDILNSRSANCIGKKKAMCEENYKEILEFANAITKYIQCLKVKENNNFVPVLESNRRTGFIGFIVCFNSLLHLYSSLIATKKLNHIKLYKISQDHIELFFGNVRSLGGFNNNPTARQFQSAYKKLVIRINNIPSFNSGNCIPLEHIDVLHYSSTDPVKVINNTCSLIDTDLNGETSDKGTSFINDHDYIKMQDTYTFSNFAQEIVVYIAGFVVHKLMSSLKCETCIESLIATDKQQFLNSFINLKNQGGKKGGLIYPSDDVITICILTEKILRNFDYQNKAVNTLLVQSKVLSNFLHNTHIFTSLNIHRTESLSPLSDHAILLIKSISSTYTKLKINHSIKKLNEKPSLRMWYNKLTLFQGK</sequence>
<dbReference type="EMBL" id="CARXXK010000002">
    <property type="protein sequence ID" value="CAI6354187.1"/>
    <property type="molecule type" value="Genomic_DNA"/>
</dbReference>
<dbReference type="InterPro" id="IPR048367">
    <property type="entry name" value="TNP-like_RNaseH_C"/>
</dbReference>
<gene>
    <name evidence="3" type="ORF">MEUPH1_LOCUS10222</name>
</gene>
<feature type="domain" description="Transposable element P transposase-like RNase H C-terminal" evidence="1">
    <location>
        <begin position="94"/>
        <end position="128"/>
    </location>
</feature>
<name>A0AAV0WEH5_9HEMI</name>
<reference evidence="3 4" key="1">
    <citation type="submission" date="2023-01" db="EMBL/GenBank/DDBJ databases">
        <authorList>
            <person name="Whitehead M."/>
        </authorList>
    </citation>
    <scope>NUCLEOTIDE SEQUENCE [LARGE SCALE GENOMIC DNA]</scope>
</reference>
<dbReference type="PANTHER" id="PTHR47577">
    <property type="entry name" value="THAP DOMAIN-CONTAINING PROTEIN 6"/>
    <property type="match status" value="1"/>
</dbReference>
<dbReference type="Pfam" id="PF22824">
    <property type="entry name" value="THAP9_C"/>
    <property type="match status" value="1"/>
</dbReference>
<proteinExistence type="predicted"/>
<evidence type="ECO:0000259" key="1">
    <source>
        <dbReference type="Pfam" id="PF21789"/>
    </source>
</evidence>
<organism evidence="3 4">
    <name type="scientific">Macrosiphum euphorbiae</name>
    <name type="common">potato aphid</name>
    <dbReference type="NCBI Taxonomy" id="13131"/>
    <lineage>
        <taxon>Eukaryota</taxon>
        <taxon>Metazoa</taxon>
        <taxon>Ecdysozoa</taxon>
        <taxon>Arthropoda</taxon>
        <taxon>Hexapoda</taxon>
        <taxon>Insecta</taxon>
        <taxon>Pterygota</taxon>
        <taxon>Neoptera</taxon>
        <taxon>Paraneoptera</taxon>
        <taxon>Hemiptera</taxon>
        <taxon>Sternorrhyncha</taxon>
        <taxon>Aphidomorpha</taxon>
        <taxon>Aphidoidea</taxon>
        <taxon>Aphididae</taxon>
        <taxon>Macrosiphini</taxon>
        <taxon>Macrosiphum</taxon>
    </lineage>
</organism>
<evidence type="ECO:0008006" key="5">
    <source>
        <dbReference type="Google" id="ProtNLM"/>
    </source>
</evidence>
<evidence type="ECO:0000313" key="4">
    <source>
        <dbReference type="Proteomes" id="UP001160148"/>
    </source>
</evidence>
<dbReference type="PANTHER" id="PTHR47577:SF2">
    <property type="entry name" value="THAP DOMAIN CONTAINING 9"/>
    <property type="match status" value="1"/>
</dbReference>
<dbReference type="InterPro" id="IPR055035">
    <property type="entry name" value="THAP9_C"/>
</dbReference>
<protein>
    <recommendedName>
        <fullName evidence="5">THAP domain-containing protein 9</fullName>
    </recommendedName>
</protein>
<dbReference type="Proteomes" id="UP001160148">
    <property type="component" value="Unassembled WGS sequence"/>
</dbReference>
<evidence type="ECO:0000259" key="2">
    <source>
        <dbReference type="Pfam" id="PF22824"/>
    </source>
</evidence>
<evidence type="ECO:0000313" key="3">
    <source>
        <dbReference type="EMBL" id="CAI6354187.1"/>
    </source>
</evidence>
<feature type="domain" description="DNA transposase THAP9 C-terminal" evidence="2">
    <location>
        <begin position="202"/>
        <end position="340"/>
    </location>
</feature>
<accession>A0AAV0WEH5</accession>
<keyword evidence="4" id="KW-1185">Reference proteome</keyword>
<dbReference type="AlphaFoldDB" id="A0AAV0WEH5"/>
<dbReference type="Pfam" id="PF21789">
    <property type="entry name" value="TNP-like_RNaseH_C"/>
    <property type="match status" value="1"/>
</dbReference>
<comment type="caution">
    <text evidence="3">The sequence shown here is derived from an EMBL/GenBank/DDBJ whole genome shotgun (WGS) entry which is preliminary data.</text>
</comment>